<comment type="function">
    <text evidence="2">May play the central regulatory role in sporulation. It may be an element of the effector pathway responsible for the activation of sporulation genes in response to nutritional stress. Spo0A may act in concert with spo0H (a sigma factor) to control the expression of some genes that are critical to the sporulation process.</text>
</comment>
<dbReference type="Pfam" id="PF13426">
    <property type="entry name" value="PAS_9"/>
    <property type="match status" value="2"/>
</dbReference>
<dbReference type="NCBIfam" id="TIGR00229">
    <property type="entry name" value="sensory_box"/>
    <property type="match status" value="2"/>
</dbReference>
<dbReference type="InterPro" id="IPR001610">
    <property type="entry name" value="PAC"/>
</dbReference>
<dbReference type="PROSITE" id="PS50110">
    <property type="entry name" value="RESPONSE_REGULATORY"/>
    <property type="match status" value="1"/>
</dbReference>
<dbReference type="SUPFAM" id="SSF52172">
    <property type="entry name" value="CheY-like"/>
    <property type="match status" value="1"/>
</dbReference>
<evidence type="ECO:0000256" key="3">
    <source>
        <dbReference type="PROSITE-ProRule" id="PRU00169"/>
    </source>
</evidence>
<dbReference type="PANTHER" id="PTHR45138:SF9">
    <property type="entry name" value="DIGUANYLATE CYCLASE DGCM-RELATED"/>
    <property type="match status" value="1"/>
</dbReference>
<sequence length="677" mass="77260">MDMIPGKRILIVEDSKLQARITADILSRHGYSTDFADTAEGTLKKISSPEGPDLILMDIDLGEGMNGASLAKHLQQIKDVPVVFLTAMSTPEVLEQVRKVARYGYVLKGAPEHVLVSTVEMALKLHEIISQARMYRRIFEESLTEVYIFHLKTLKFLAVNRGARENLGYTMEELREMTPLDLKPELDFPKFKALLDPLLKGEQEKVVFETVHRRKDGTTYPVEVHLQQFEHMGEKVGTAVVIDLTVRRRMEEELVKSRQEYLELAEDAPIGILKCDRRGNITYVNQKVPEILGSPSIEETKKINLLTFHQMIKFGLSQRLEDCLQNNRSDTYEVHYESKWGKKVWLRVHVKPLANKNEVTGAQMIIDDITQKKRLEEENRRREERLRLMLKGIPSPAWLISRERRILAQNKAAAELFGTKEGDYCWQGIHGGEYLPKEYREAIQKTGVPLPGTKCYFCRGDEALAANEPLNSEVEFAEGVWDTWWVPQGEDVYVHYAVDVTRYKKMEEELYRLSITDPLTGVYNRRYFIQTLEQEIERVRRSGQPLSVIMADLDHFKNINDRFGHAVGDQVLKAMAASFKERLRKTDCLARWGGEEFVILLPDTTAEGGALLAEDLRRRLSQMEIPGVGHVTASFGVTGYLPGDTVDTIIQRVDDMMYQAKGKGRNCVCTCTAPPPS</sequence>
<dbReference type="Proteomes" id="UP000238415">
    <property type="component" value="Unassembled WGS sequence"/>
</dbReference>
<proteinExistence type="predicted"/>
<gene>
    <name evidence="8" type="primary">ydaM</name>
    <name evidence="8" type="ORF">MOHU_03580</name>
</gene>
<dbReference type="FunFam" id="3.30.70.270:FF:000001">
    <property type="entry name" value="Diguanylate cyclase domain protein"/>
    <property type="match status" value="1"/>
</dbReference>
<feature type="domain" description="PAS" evidence="5">
    <location>
        <begin position="257"/>
        <end position="293"/>
    </location>
</feature>
<dbReference type="Pfam" id="PF00072">
    <property type="entry name" value="Response_reg"/>
    <property type="match status" value="1"/>
</dbReference>
<comment type="caution">
    <text evidence="8">The sequence shown here is derived from an EMBL/GenBank/DDBJ whole genome shotgun (WGS) entry which is preliminary data.</text>
</comment>
<dbReference type="GO" id="GO:0052621">
    <property type="term" value="F:diguanylate cyclase activity"/>
    <property type="evidence" value="ECO:0007669"/>
    <property type="project" value="TreeGrafter"/>
</dbReference>
<dbReference type="InterPro" id="IPR050469">
    <property type="entry name" value="Diguanylate_Cyclase"/>
</dbReference>
<dbReference type="InterPro" id="IPR029787">
    <property type="entry name" value="Nucleotide_cyclase"/>
</dbReference>
<dbReference type="Pfam" id="PF13188">
    <property type="entry name" value="PAS_8"/>
    <property type="match status" value="1"/>
</dbReference>
<dbReference type="OrthoDB" id="9783388at2"/>
<accession>A0A2T0AVV1</accession>
<dbReference type="SMART" id="SM00086">
    <property type="entry name" value="PAC"/>
    <property type="match status" value="2"/>
</dbReference>
<evidence type="ECO:0000259" key="4">
    <source>
        <dbReference type="PROSITE" id="PS50110"/>
    </source>
</evidence>
<evidence type="ECO:0000256" key="2">
    <source>
        <dbReference type="ARBA" id="ARBA00024867"/>
    </source>
</evidence>
<dbReference type="InterPro" id="IPR000160">
    <property type="entry name" value="GGDEF_dom"/>
</dbReference>
<protein>
    <recommendedName>
        <fullName evidence="1">Stage 0 sporulation protein A homolog</fullName>
    </recommendedName>
</protein>
<dbReference type="EMBL" id="PVXM01000006">
    <property type="protein sequence ID" value="PRR74860.1"/>
    <property type="molecule type" value="Genomic_DNA"/>
</dbReference>
<dbReference type="GO" id="GO:0000160">
    <property type="term" value="P:phosphorelay signal transduction system"/>
    <property type="evidence" value="ECO:0007669"/>
    <property type="project" value="InterPro"/>
</dbReference>
<organism evidence="8 9">
    <name type="scientific">Neomoorella humiferrea</name>
    <dbReference type="NCBI Taxonomy" id="676965"/>
    <lineage>
        <taxon>Bacteria</taxon>
        <taxon>Bacillati</taxon>
        <taxon>Bacillota</taxon>
        <taxon>Clostridia</taxon>
        <taxon>Neomoorellales</taxon>
        <taxon>Neomoorellaceae</taxon>
        <taxon>Neomoorella</taxon>
    </lineage>
</organism>
<feature type="domain" description="Response regulatory" evidence="4">
    <location>
        <begin position="8"/>
        <end position="123"/>
    </location>
</feature>
<dbReference type="SUPFAM" id="SSF55073">
    <property type="entry name" value="Nucleotide cyclase"/>
    <property type="match status" value="1"/>
</dbReference>
<keyword evidence="3" id="KW-0597">Phosphoprotein</keyword>
<evidence type="ECO:0000256" key="1">
    <source>
        <dbReference type="ARBA" id="ARBA00018672"/>
    </source>
</evidence>
<dbReference type="InterPro" id="IPR011006">
    <property type="entry name" value="CheY-like_superfamily"/>
</dbReference>
<reference evidence="8 9" key="1">
    <citation type="submission" date="2018-03" db="EMBL/GenBank/DDBJ databases">
        <title>Genome sequence of Moorella humiferrea DSM 23265.</title>
        <authorList>
            <person name="Poehlein A."/>
            <person name="Daniel R."/>
        </authorList>
    </citation>
    <scope>NUCLEOTIDE SEQUENCE [LARGE SCALE GENOMIC DNA]</scope>
    <source>
        <strain evidence="8 9">DSM 23265</strain>
    </source>
</reference>
<evidence type="ECO:0000313" key="9">
    <source>
        <dbReference type="Proteomes" id="UP000238415"/>
    </source>
</evidence>
<dbReference type="PANTHER" id="PTHR45138">
    <property type="entry name" value="REGULATORY COMPONENTS OF SENSORY TRANSDUCTION SYSTEM"/>
    <property type="match status" value="1"/>
</dbReference>
<evidence type="ECO:0000259" key="5">
    <source>
        <dbReference type="PROSITE" id="PS50112"/>
    </source>
</evidence>
<dbReference type="Gene3D" id="3.30.450.20">
    <property type="entry name" value="PAS domain"/>
    <property type="match status" value="3"/>
</dbReference>
<dbReference type="RefSeq" id="WP_106004401.1">
    <property type="nucleotide sequence ID" value="NZ_CP136419.1"/>
</dbReference>
<feature type="modified residue" description="4-aspartylphosphate" evidence="3">
    <location>
        <position position="58"/>
    </location>
</feature>
<dbReference type="InterPro" id="IPR043128">
    <property type="entry name" value="Rev_trsase/Diguanyl_cyclase"/>
</dbReference>
<dbReference type="AlphaFoldDB" id="A0A2T0AVV1"/>
<dbReference type="CDD" id="cd00130">
    <property type="entry name" value="PAS"/>
    <property type="match status" value="2"/>
</dbReference>
<keyword evidence="8" id="KW-0808">Transferase</keyword>
<dbReference type="Pfam" id="PF00990">
    <property type="entry name" value="GGDEF"/>
    <property type="match status" value="1"/>
</dbReference>
<dbReference type="CDD" id="cd01949">
    <property type="entry name" value="GGDEF"/>
    <property type="match status" value="1"/>
</dbReference>
<evidence type="ECO:0000259" key="6">
    <source>
        <dbReference type="PROSITE" id="PS50113"/>
    </source>
</evidence>
<feature type="domain" description="PAC" evidence="6">
    <location>
        <begin position="330"/>
        <end position="381"/>
    </location>
</feature>
<dbReference type="NCBIfam" id="TIGR00254">
    <property type="entry name" value="GGDEF"/>
    <property type="match status" value="1"/>
</dbReference>
<dbReference type="SMART" id="SM00267">
    <property type="entry name" value="GGDEF"/>
    <property type="match status" value="1"/>
</dbReference>
<dbReference type="SMART" id="SM00091">
    <property type="entry name" value="PAS"/>
    <property type="match status" value="3"/>
</dbReference>
<dbReference type="Gene3D" id="3.40.50.2300">
    <property type="match status" value="1"/>
</dbReference>
<keyword evidence="8" id="KW-0548">Nucleotidyltransferase</keyword>
<name>A0A2T0AVV1_9FIRM</name>
<dbReference type="SMART" id="SM00448">
    <property type="entry name" value="REC"/>
    <property type="match status" value="1"/>
</dbReference>
<dbReference type="PROSITE" id="PS50887">
    <property type="entry name" value="GGDEF"/>
    <property type="match status" value="1"/>
</dbReference>
<dbReference type="PROSITE" id="PS50113">
    <property type="entry name" value="PAC"/>
    <property type="match status" value="1"/>
</dbReference>
<dbReference type="InterPro" id="IPR000014">
    <property type="entry name" value="PAS"/>
</dbReference>
<dbReference type="SUPFAM" id="SSF55785">
    <property type="entry name" value="PYP-like sensor domain (PAS domain)"/>
    <property type="match status" value="4"/>
</dbReference>
<keyword evidence="9" id="KW-1185">Reference proteome</keyword>
<evidence type="ECO:0000259" key="7">
    <source>
        <dbReference type="PROSITE" id="PS50887"/>
    </source>
</evidence>
<dbReference type="InterPro" id="IPR000700">
    <property type="entry name" value="PAS-assoc_C"/>
</dbReference>
<evidence type="ECO:0000313" key="8">
    <source>
        <dbReference type="EMBL" id="PRR74860.1"/>
    </source>
</evidence>
<dbReference type="InterPro" id="IPR035965">
    <property type="entry name" value="PAS-like_dom_sf"/>
</dbReference>
<feature type="domain" description="GGDEF" evidence="7">
    <location>
        <begin position="544"/>
        <end position="673"/>
    </location>
</feature>
<dbReference type="Gene3D" id="3.30.70.270">
    <property type="match status" value="1"/>
</dbReference>
<dbReference type="InterPro" id="IPR001789">
    <property type="entry name" value="Sig_transdc_resp-reg_receiver"/>
</dbReference>
<dbReference type="PROSITE" id="PS50112">
    <property type="entry name" value="PAS"/>
    <property type="match status" value="1"/>
</dbReference>